<dbReference type="InterPro" id="IPR036390">
    <property type="entry name" value="WH_DNA-bd_sf"/>
</dbReference>
<dbReference type="Pfam" id="PF00480">
    <property type="entry name" value="ROK"/>
    <property type="match status" value="1"/>
</dbReference>
<proteinExistence type="inferred from homology"/>
<dbReference type="InterPro" id="IPR036388">
    <property type="entry name" value="WH-like_DNA-bd_sf"/>
</dbReference>
<dbReference type="Proteomes" id="UP000634229">
    <property type="component" value="Unassembled WGS sequence"/>
</dbReference>
<sequence length="432" mass="45504">MTVQTAQLHPRTAARDARRDARSSVLWALYFNSPLSRDQLALRTGLDAGTMATAVGELLTEGVLIEPDTDPPRLRLVRAHRYVIGVDIGETRVRIALFDLALNQRAAADSPLRAGRHDADIVVGHILTGLDTVIDSAGVPPSAILGVGIGVSGVVEHGPDPLVHGQSFGWEAVPLERLLRAGTALPLFIDNGATAMGQAELWFGAARGAQHVVVALIGSGVGAGVITHGTTYRGATSSAGEWGHTTVQAGGRRCRCGARGCLEAYVGAEAVLERFRRARRGRPVPGEDEESAFTALLAAAGTSPAAQRVLEEAAVYLGAGVANLVNLFNPQRVILGGWAGLLFGARMLPRIRESVAAQALRRPYAHTTIALGRLGPDGVALGAATLPVRRFLADGAHPPRTPVPQRPVRAVRAVRDDNTLPGCPTGPMYHRP</sequence>
<keyword evidence="3" id="KW-1185">Reference proteome</keyword>
<comment type="caution">
    <text evidence="2">The sequence shown here is derived from an EMBL/GenBank/DDBJ whole genome shotgun (WGS) entry which is preliminary data.</text>
</comment>
<dbReference type="InterPro" id="IPR043129">
    <property type="entry name" value="ATPase_NBD"/>
</dbReference>
<evidence type="ECO:0000256" key="1">
    <source>
        <dbReference type="ARBA" id="ARBA00006479"/>
    </source>
</evidence>
<dbReference type="InterPro" id="IPR000600">
    <property type="entry name" value="ROK"/>
</dbReference>
<gene>
    <name evidence="2" type="ORF">JK363_08225</name>
</gene>
<dbReference type="SUPFAM" id="SSF53067">
    <property type="entry name" value="Actin-like ATPase domain"/>
    <property type="match status" value="1"/>
</dbReference>
<dbReference type="InterPro" id="IPR049874">
    <property type="entry name" value="ROK_cs"/>
</dbReference>
<evidence type="ECO:0000313" key="2">
    <source>
        <dbReference type="EMBL" id="MBL1096648.1"/>
    </source>
</evidence>
<dbReference type="PANTHER" id="PTHR18964">
    <property type="entry name" value="ROK (REPRESSOR, ORF, KINASE) FAMILY"/>
    <property type="match status" value="1"/>
</dbReference>
<organism evidence="2 3">
    <name type="scientific">Streptomyces coffeae</name>
    <dbReference type="NCBI Taxonomy" id="621382"/>
    <lineage>
        <taxon>Bacteria</taxon>
        <taxon>Bacillati</taxon>
        <taxon>Actinomycetota</taxon>
        <taxon>Actinomycetes</taxon>
        <taxon>Kitasatosporales</taxon>
        <taxon>Streptomycetaceae</taxon>
        <taxon>Streptomyces</taxon>
    </lineage>
</organism>
<dbReference type="EMBL" id="JAERRF010000004">
    <property type="protein sequence ID" value="MBL1096648.1"/>
    <property type="molecule type" value="Genomic_DNA"/>
</dbReference>
<reference evidence="2 3" key="1">
    <citation type="submission" date="2021-01" db="EMBL/GenBank/DDBJ databases">
        <title>WGS of actinomycetes isolated from Thailand.</title>
        <authorList>
            <person name="Thawai C."/>
        </authorList>
    </citation>
    <scope>NUCLEOTIDE SEQUENCE [LARGE SCALE GENOMIC DNA]</scope>
    <source>
        <strain evidence="2 3">CA1R205</strain>
    </source>
</reference>
<dbReference type="PROSITE" id="PS01125">
    <property type="entry name" value="ROK"/>
    <property type="match status" value="1"/>
</dbReference>
<protein>
    <submittedName>
        <fullName evidence="2">ROK family protein</fullName>
    </submittedName>
</protein>
<dbReference type="RefSeq" id="WP_201873295.1">
    <property type="nucleotide sequence ID" value="NZ_JAERRF010000004.1"/>
</dbReference>
<name>A0ABS1N9A4_9ACTN</name>
<evidence type="ECO:0000313" key="3">
    <source>
        <dbReference type="Proteomes" id="UP000634229"/>
    </source>
</evidence>
<dbReference type="Gene3D" id="3.30.420.40">
    <property type="match status" value="2"/>
</dbReference>
<comment type="similarity">
    <text evidence="1">Belongs to the ROK (NagC/XylR) family.</text>
</comment>
<dbReference type="PANTHER" id="PTHR18964:SF149">
    <property type="entry name" value="BIFUNCTIONAL UDP-N-ACETYLGLUCOSAMINE 2-EPIMERASE_N-ACETYLMANNOSAMINE KINASE"/>
    <property type="match status" value="1"/>
</dbReference>
<dbReference type="SUPFAM" id="SSF46785">
    <property type="entry name" value="Winged helix' DNA-binding domain"/>
    <property type="match status" value="1"/>
</dbReference>
<dbReference type="Gene3D" id="1.10.10.10">
    <property type="entry name" value="Winged helix-like DNA-binding domain superfamily/Winged helix DNA-binding domain"/>
    <property type="match status" value="1"/>
</dbReference>
<accession>A0ABS1N9A4</accession>